<dbReference type="PANTHER" id="PTHR34473">
    <property type="entry name" value="UPF0699 TRANSMEMBRANE PROTEIN YDBS"/>
    <property type="match status" value="1"/>
</dbReference>
<evidence type="ECO:0000259" key="2">
    <source>
        <dbReference type="Pfam" id="PF03703"/>
    </source>
</evidence>
<dbReference type="RefSeq" id="WP_095404515.1">
    <property type="nucleotide sequence ID" value="NZ_NOJZ02000017.1"/>
</dbReference>
<dbReference type="Pfam" id="PF03703">
    <property type="entry name" value="bPH_2"/>
    <property type="match status" value="3"/>
</dbReference>
<dbReference type="AlphaFoldDB" id="A0A371IRR8"/>
<organism evidence="3 4">
    <name type="scientific">Romboutsia maritimum</name>
    <dbReference type="NCBI Taxonomy" id="2020948"/>
    <lineage>
        <taxon>Bacteria</taxon>
        <taxon>Bacillati</taxon>
        <taxon>Bacillota</taxon>
        <taxon>Clostridia</taxon>
        <taxon>Peptostreptococcales</taxon>
        <taxon>Peptostreptococcaceae</taxon>
        <taxon>Romboutsia</taxon>
    </lineage>
</organism>
<gene>
    <name evidence="3" type="ORF">CHF27_009530</name>
</gene>
<feature type="domain" description="YdbS-like PH" evidence="2">
    <location>
        <begin position="261"/>
        <end position="336"/>
    </location>
</feature>
<comment type="caution">
    <text evidence="3">The sequence shown here is derived from an EMBL/GenBank/DDBJ whole genome shotgun (WGS) entry which is preliminary data.</text>
</comment>
<feature type="domain" description="YdbS-like PH" evidence="2">
    <location>
        <begin position="358"/>
        <end position="437"/>
    </location>
</feature>
<evidence type="ECO:0000313" key="3">
    <source>
        <dbReference type="EMBL" id="RDY23180.1"/>
    </source>
</evidence>
<keyword evidence="1" id="KW-0472">Membrane</keyword>
<feature type="transmembrane region" description="Helical" evidence="1">
    <location>
        <begin position="226"/>
        <end position="252"/>
    </location>
</feature>
<dbReference type="PIRSF" id="PIRSF026631">
    <property type="entry name" value="UCP026631"/>
    <property type="match status" value="1"/>
</dbReference>
<name>A0A371IRR8_9FIRM</name>
<dbReference type="EMBL" id="NOJZ02000017">
    <property type="protein sequence ID" value="RDY23180.1"/>
    <property type="molecule type" value="Genomic_DNA"/>
</dbReference>
<keyword evidence="4" id="KW-1185">Reference proteome</keyword>
<evidence type="ECO:0000313" key="4">
    <source>
        <dbReference type="Proteomes" id="UP000243494"/>
    </source>
</evidence>
<keyword evidence="1" id="KW-1133">Transmembrane helix</keyword>
<evidence type="ECO:0000256" key="1">
    <source>
        <dbReference type="SAM" id="Phobius"/>
    </source>
</evidence>
<keyword evidence="1" id="KW-0812">Transmembrane</keyword>
<proteinExistence type="predicted"/>
<feature type="transmembrane region" description="Helical" evidence="1">
    <location>
        <begin position="42"/>
        <end position="62"/>
    </location>
</feature>
<dbReference type="OrthoDB" id="1932701at2"/>
<dbReference type="PANTHER" id="PTHR34473:SF2">
    <property type="entry name" value="UPF0699 TRANSMEMBRANE PROTEIN YDBT"/>
    <property type="match status" value="1"/>
</dbReference>
<sequence length="442" mass="51427">MENSNKNSFFTVLKDSIQNIRDAIFVLTFFLIFLHSKLSTAILFASLDLIVSVIYSIFKWMYNTFYVNENILYYNTGVFFKKQMKIPCENIATIDTEQTFFQKIFKVKTIKIDTNSSGNDEELRLVLSDKNINEFKNSLTKYDTSSNDVSCINDSTPTDNSNNNIADENIIYSMDKNKLLKFASLKGSKVLMITIILYILKQINNKDMLNDNNINYISNTIKKSPLLFILVLLAPILILVLLKLISIIYYYAKFYDFKVIRNSNNLKISFGSFTKKSYNINLNNVHSVKINQNLGQQLLKTATINVSSFGYGDEDKEEAILIPHIHEDEINDLLEILFEKFIYNGEKFRISKNCKLRYKNARIGYNKNVLYLSGGILRKKINIITIECIDDITYKQYFFQRKRDLLKIVVNYKAMKASDLNVVKGLSKKHFKELERFLFLNE</sequence>
<accession>A0A371IRR8</accession>
<dbReference type="InterPro" id="IPR014529">
    <property type="entry name" value="UCP026631"/>
</dbReference>
<protein>
    <recommendedName>
        <fullName evidence="2">YdbS-like PH domain-containing protein</fullName>
    </recommendedName>
</protein>
<reference evidence="3 4" key="1">
    <citation type="journal article" date="2017" name="Genome Announc.">
        <title>Draft Genome Sequence of Romboutsia maritimum sp. nov. Strain CCRI-22766(T), Isolated from Coastal Estuarine Mud.</title>
        <authorList>
            <person name="Maheux A.F."/>
            <person name="Boudreau D.K."/>
            <person name="Berube E."/>
            <person name="Boissinot M."/>
            <person name="Raymond F."/>
            <person name="Brodeur S."/>
            <person name="Corbeil J."/>
            <person name="Brightwell G."/>
            <person name="Broda D."/>
            <person name="Omar R.F."/>
            <person name="Bergeron M.G."/>
        </authorList>
    </citation>
    <scope>NUCLEOTIDE SEQUENCE [LARGE SCALE GENOMIC DNA]</scope>
    <source>
        <strain evidence="3 4">CCRI-22766</strain>
    </source>
</reference>
<feature type="transmembrane region" description="Helical" evidence="1">
    <location>
        <begin position="20"/>
        <end position="36"/>
    </location>
</feature>
<feature type="domain" description="YdbS-like PH" evidence="2">
    <location>
        <begin position="61"/>
        <end position="125"/>
    </location>
</feature>
<dbReference type="InterPro" id="IPR005182">
    <property type="entry name" value="YdbS-like_PH"/>
</dbReference>
<dbReference type="Proteomes" id="UP000243494">
    <property type="component" value="Unassembled WGS sequence"/>
</dbReference>